<keyword evidence="1" id="KW-0812">Transmembrane</keyword>
<keyword evidence="1" id="KW-0472">Membrane</keyword>
<sequence>MDNHNPTDREKERAKILIEELKILQGVINRMAQNSLECKKWTLALAVGVLSLKIEAISNSYGLCVLGVLLACFYLLDVYYLTQERLFREQYQWLIKNRLKTDERLFEVFPAHQTCRCTQFLCSMFSFSLFPYWVLGLCLVVYGFVFDSVSMECWL</sequence>
<organism evidence="2 3">
    <name type="scientific">Helicobacter pylori</name>
    <name type="common">Campylobacter pylori</name>
    <dbReference type="NCBI Taxonomy" id="210"/>
    <lineage>
        <taxon>Bacteria</taxon>
        <taxon>Pseudomonadati</taxon>
        <taxon>Campylobacterota</taxon>
        <taxon>Epsilonproteobacteria</taxon>
        <taxon>Campylobacterales</taxon>
        <taxon>Helicobacteraceae</taxon>
        <taxon>Helicobacter</taxon>
    </lineage>
</organism>
<keyword evidence="1" id="KW-1133">Transmembrane helix</keyword>
<feature type="transmembrane region" description="Helical" evidence="1">
    <location>
        <begin position="120"/>
        <end position="145"/>
    </location>
</feature>
<proteinExistence type="predicted"/>
<dbReference type="EMBL" id="RJGP01000152">
    <property type="protein sequence ID" value="RVZ39911.1"/>
    <property type="molecule type" value="Genomic_DNA"/>
</dbReference>
<evidence type="ECO:0000313" key="2">
    <source>
        <dbReference type="EMBL" id="RVZ39911.1"/>
    </source>
</evidence>
<dbReference type="Proteomes" id="UP000289022">
    <property type="component" value="Unassembled WGS sequence"/>
</dbReference>
<comment type="caution">
    <text evidence="2">The sequence shown here is derived from an EMBL/GenBank/DDBJ whole genome shotgun (WGS) entry which is preliminary data.</text>
</comment>
<evidence type="ECO:0000256" key="1">
    <source>
        <dbReference type="SAM" id="Phobius"/>
    </source>
</evidence>
<protein>
    <submittedName>
        <fullName evidence="2">Uncharacterized protein</fullName>
    </submittedName>
</protein>
<name>A0A438XPI9_HELPX</name>
<feature type="transmembrane region" description="Helical" evidence="1">
    <location>
        <begin position="60"/>
        <end position="81"/>
    </location>
</feature>
<evidence type="ECO:0000313" key="3">
    <source>
        <dbReference type="Proteomes" id="UP000289022"/>
    </source>
</evidence>
<gene>
    <name evidence="2" type="ORF">EC518_04285</name>
</gene>
<dbReference type="AlphaFoldDB" id="A0A438XPI9"/>
<accession>A0A438XPI9</accession>
<reference evidence="2 3" key="1">
    <citation type="submission" date="2018-11" db="EMBL/GenBank/DDBJ databases">
        <title>Genetic determinants and prediction of antibiotic resistance phenotypes in Helicobacter pylori.</title>
        <authorList>
            <person name="Wagner K."/>
        </authorList>
    </citation>
    <scope>NUCLEOTIDE SEQUENCE [LARGE SCALE GENOMIC DNA]</scope>
    <source>
        <strain evidence="2 3">ZH70</strain>
    </source>
</reference>